<evidence type="ECO:0000313" key="4">
    <source>
        <dbReference type="Proteomes" id="UP001596417"/>
    </source>
</evidence>
<accession>A0ABD5YGI9</accession>
<name>A0ABD5YGI9_9EURY</name>
<dbReference type="Proteomes" id="UP001596417">
    <property type="component" value="Unassembled WGS sequence"/>
</dbReference>
<evidence type="ECO:0000313" key="3">
    <source>
        <dbReference type="EMBL" id="MFC7188433.1"/>
    </source>
</evidence>
<feature type="compositionally biased region" description="Basic and acidic residues" evidence="1">
    <location>
        <begin position="1"/>
        <end position="12"/>
    </location>
</feature>
<feature type="domain" description="Spermatogenesis-associated protein 20-like TRX" evidence="2">
    <location>
        <begin position="8"/>
        <end position="170"/>
    </location>
</feature>
<dbReference type="InterPro" id="IPR024705">
    <property type="entry name" value="Ssp411"/>
</dbReference>
<evidence type="ECO:0000256" key="1">
    <source>
        <dbReference type="SAM" id="MobiDB-lite"/>
    </source>
</evidence>
<dbReference type="AlphaFoldDB" id="A0ABD5YGI9"/>
<keyword evidence="4" id="KW-1185">Reference proteome</keyword>
<dbReference type="Pfam" id="PF03190">
    <property type="entry name" value="Thioredox_DsbH"/>
    <property type="match status" value="1"/>
</dbReference>
<protein>
    <submittedName>
        <fullName evidence="3">Thioredoxin domain-containing protein</fullName>
    </submittedName>
</protein>
<dbReference type="PIRSF" id="PIRSF006402">
    <property type="entry name" value="UCP006402_thioredoxin"/>
    <property type="match status" value="1"/>
</dbReference>
<dbReference type="Gene3D" id="3.40.30.10">
    <property type="entry name" value="Glutaredoxin"/>
    <property type="match status" value="1"/>
</dbReference>
<dbReference type="Gene3D" id="1.50.10.20">
    <property type="match status" value="1"/>
</dbReference>
<dbReference type="RefSeq" id="WP_264555427.1">
    <property type="nucleotide sequence ID" value="NZ_CP109979.1"/>
</dbReference>
<dbReference type="InterPro" id="IPR012341">
    <property type="entry name" value="6hp_glycosidase-like_sf"/>
</dbReference>
<dbReference type="Gene3D" id="1.50.10.10">
    <property type="match status" value="1"/>
</dbReference>
<feature type="region of interest" description="Disordered" evidence="1">
    <location>
        <begin position="1"/>
        <end position="24"/>
    </location>
</feature>
<sequence>MTDPTRRNRLDEEQSPYLRQHADNPVNWQPWDQQALDSAKERDVPIFLSIGYSACHWCHVMEEESFQDESIASMLNEQFVPIKIDREERPDLDSIYMTICQLVTGGGGWPLSVWLTPDEKPFYVGTYFPPSPRGRVPGFDSLLENIADSWSSTEDRQEIEKRAEQWTTAIEDELESVPDQPGSVSDSVLDTGVQAAVRSADREYGGFGSGQKFPQMGRLRALGRAYEQTGRSVYREIIEETLDAMVNGGLFDHVGGGFHRYTTDRKWVVPHFEKMLYDNAEITRMLLEGYQLTGRTPYAAAASETLEFVKRELTHDEGGFYATLDAQSEGEEGTFYVWTPEQISEAIEDQTAADLFCDRYGITPTGNFENNRTVLTVSTSIEQLSTEYDLPAETIETKLEHARKQVFEAREKRVRPGRDEKVLTGWNGLMISAFAEGALALDESSFESDSAPHSDSTTDFAETARAALSFVREHLWTDSISDSDSDSDSDGDGGRLWHRYKDGDVTGDGFLSDYAFLGRGALNLYEATGEVEHLNFALDLATSIEREFWDAEERTLYFTPASGETTITRPQELSDQSTPSSTGVAVSLFLALDQFVPHDRFRTIANSVLSTHVSTIESDPLRCVSLVLAADEYASGFLELTIAANEIPTQYRERVASTYLPRRLLTVRPPSEDGLNAWLDALDLDEAPPIWAGREAIDDDPTVYLCEGFTCSPPKRDIDDAFAWREQNA</sequence>
<dbReference type="CDD" id="cd02955">
    <property type="entry name" value="SSP411"/>
    <property type="match status" value="1"/>
</dbReference>
<dbReference type="InterPro" id="IPR004879">
    <property type="entry name" value="Ssp411-like_TRX"/>
</dbReference>
<dbReference type="PANTHER" id="PTHR42899:SF1">
    <property type="entry name" value="SPERMATOGENESIS-ASSOCIATED PROTEIN 20"/>
    <property type="match status" value="1"/>
</dbReference>
<dbReference type="SUPFAM" id="SSF52833">
    <property type="entry name" value="Thioredoxin-like"/>
    <property type="match status" value="1"/>
</dbReference>
<dbReference type="GeneID" id="76197968"/>
<dbReference type="SUPFAM" id="SSF48208">
    <property type="entry name" value="Six-hairpin glycosidases"/>
    <property type="match status" value="1"/>
</dbReference>
<dbReference type="EMBL" id="JBHTAX010000001">
    <property type="protein sequence ID" value="MFC7188433.1"/>
    <property type="molecule type" value="Genomic_DNA"/>
</dbReference>
<dbReference type="InterPro" id="IPR008928">
    <property type="entry name" value="6-hairpin_glycosidase_sf"/>
</dbReference>
<evidence type="ECO:0000259" key="2">
    <source>
        <dbReference type="Pfam" id="PF03190"/>
    </source>
</evidence>
<comment type="caution">
    <text evidence="3">The sequence shown here is derived from an EMBL/GenBank/DDBJ whole genome shotgun (WGS) entry which is preliminary data.</text>
</comment>
<dbReference type="PANTHER" id="PTHR42899">
    <property type="entry name" value="SPERMATOGENESIS-ASSOCIATED PROTEIN 20"/>
    <property type="match status" value="1"/>
</dbReference>
<gene>
    <name evidence="3" type="ORF">ACFQL7_00220</name>
</gene>
<proteinExistence type="predicted"/>
<organism evidence="3 4">
    <name type="scientific">Halocatena marina</name>
    <dbReference type="NCBI Taxonomy" id="2934937"/>
    <lineage>
        <taxon>Archaea</taxon>
        <taxon>Methanobacteriati</taxon>
        <taxon>Methanobacteriota</taxon>
        <taxon>Stenosarchaea group</taxon>
        <taxon>Halobacteria</taxon>
        <taxon>Halobacteriales</taxon>
        <taxon>Natronomonadaceae</taxon>
        <taxon>Halocatena</taxon>
    </lineage>
</organism>
<reference evidence="3 4" key="1">
    <citation type="journal article" date="2019" name="Int. J. Syst. Evol. Microbiol.">
        <title>The Global Catalogue of Microorganisms (GCM) 10K type strain sequencing project: providing services to taxonomists for standard genome sequencing and annotation.</title>
        <authorList>
            <consortium name="The Broad Institute Genomics Platform"/>
            <consortium name="The Broad Institute Genome Sequencing Center for Infectious Disease"/>
            <person name="Wu L."/>
            <person name="Ma J."/>
        </authorList>
    </citation>
    <scope>NUCLEOTIDE SEQUENCE [LARGE SCALE GENOMIC DNA]</scope>
    <source>
        <strain evidence="3 4">RDMS1</strain>
    </source>
</reference>
<dbReference type="InterPro" id="IPR036249">
    <property type="entry name" value="Thioredoxin-like_sf"/>
</dbReference>